<dbReference type="SUPFAM" id="SSF47090">
    <property type="entry name" value="PGBD-like"/>
    <property type="match status" value="1"/>
</dbReference>
<dbReference type="EMBL" id="JAUCBP010000013">
    <property type="protein sequence ID" value="MDM7862282.1"/>
    <property type="molecule type" value="Genomic_DNA"/>
</dbReference>
<evidence type="ECO:0000259" key="2">
    <source>
        <dbReference type="Pfam" id="PF13406"/>
    </source>
</evidence>
<dbReference type="InterPro" id="IPR036366">
    <property type="entry name" value="PGBDSf"/>
</dbReference>
<dbReference type="InterPro" id="IPR036365">
    <property type="entry name" value="PGBD-like_sf"/>
</dbReference>
<dbReference type="InterPro" id="IPR002477">
    <property type="entry name" value="Peptidoglycan-bd-like"/>
</dbReference>
<protein>
    <submittedName>
        <fullName evidence="3">Lytic murein transglycosylase</fullName>
    </submittedName>
</protein>
<dbReference type="Proteomes" id="UP001234343">
    <property type="component" value="Unassembled WGS sequence"/>
</dbReference>
<accession>A0ABT7T1G5</accession>
<sequence length="386" mass="42501">MLAATASTSTASDFKQCLGNLGQLAESRGVSADTQVILSGLEYQAKVIELDRNQPEFVQTFPAYFSKRVNDWRINKGREKYAEHRELLAELTARYGVPGHYLVAFWGLETNYGGYKGNMPTLDSLATLACDQRRQAFFTEELLLALLLVDRENLDPATMQGSWAGAMGHTQFMPSTYTQYAVDGDGDGVIDLWNSEADALTSAANFLARLGWQSGSRWGREIVLPDTFDYSLAGYNNRRTLTEWQSTGITMTDGSVLPESELLATLRVPAGHAGPAFLTYANFRTIMRWNNSEFYAIAVGHLADRIVNGPGLSVELPNLPPLSRVDIMQLQRALTQLGFDVGGVDGIMGPGTRAGIRAYQVHHNLIADGFPSVELRQHVLAQLNTE</sequence>
<evidence type="ECO:0000313" key="3">
    <source>
        <dbReference type="EMBL" id="MDM7862282.1"/>
    </source>
</evidence>
<dbReference type="InterPro" id="IPR031304">
    <property type="entry name" value="SLT_2"/>
</dbReference>
<keyword evidence="4" id="KW-1185">Reference proteome</keyword>
<proteinExistence type="predicted"/>
<dbReference type="Gene3D" id="1.10.8.350">
    <property type="entry name" value="Bacterial muramidase"/>
    <property type="match status" value="1"/>
</dbReference>
<dbReference type="PANTHER" id="PTHR30163">
    <property type="entry name" value="MEMBRANE-BOUND LYTIC MUREIN TRANSGLYCOSYLASE B"/>
    <property type="match status" value="1"/>
</dbReference>
<dbReference type="Gene3D" id="1.10.101.10">
    <property type="entry name" value="PGBD-like superfamily/PGBD"/>
    <property type="match status" value="1"/>
</dbReference>
<dbReference type="RefSeq" id="WP_289367184.1">
    <property type="nucleotide sequence ID" value="NZ_JAUCBP010000013.1"/>
</dbReference>
<dbReference type="Pfam" id="PF13406">
    <property type="entry name" value="SLT_2"/>
    <property type="match status" value="1"/>
</dbReference>
<comment type="caution">
    <text evidence="3">The sequence shown here is derived from an EMBL/GenBank/DDBJ whole genome shotgun (WGS) entry which is preliminary data.</text>
</comment>
<dbReference type="NCBIfam" id="TIGR02283">
    <property type="entry name" value="MltB_2"/>
    <property type="match status" value="1"/>
</dbReference>
<dbReference type="SUPFAM" id="SSF53955">
    <property type="entry name" value="Lysozyme-like"/>
    <property type="match status" value="1"/>
</dbReference>
<reference evidence="3 4" key="1">
    <citation type="submission" date="2023-06" db="EMBL/GenBank/DDBJ databases">
        <title>Alteromonas sp. ASW11-36 isolated from intertidal sand.</title>
        <authorList>
            <person name="Li Y."/>
        </authorList>
    </citation>
    <scope>NUCLEOTIDE SEQUENCE [LARGE SCALE GENOMIC DNA]</scope>
    <source>
        <strain evidence="3 4">ASW11-36</strain>
    </source>
</reference>
<gene>
    <name evidence="3" type="ORF">QTP81_16870</name>
</gene>
<name>A0ABT7T1G5_9ALTE</name>
<feature type="domain" description="Transglycosylase SLT" evidence="2">
    <location>
        <begin position="14"/>
        <end position="304"/>
    </location>
</feature>
<dbReference type="Pfam" id="PF01471">
    <property type="entry name" value="PG_binding_1"/>
    <property type="match status" value="1"/>
</dbReference>
<dbReference type="PANTHER" id="PTHR30163:SF8">
    <property type="entry name" value="LYTIC MUREIN TRANSGLYCOSYLASE"/>
    <property type="match status" value="1"/>
</dbReference>
<dbReference type="InterPro" id="IPR023346">
    <property type="entry name" value="Lysozyme-like_dom_sf"/>
</dbReference>
<evidence type="ECO:0000259" key="1">
    <source>
        <dbReference type="Pfam" id="PF01471"/>
    </source>
</evidence>
<dbReference type="InterPro" id="IPR011970">
    <property type="entry name" value="MltB_2"/>
</dbReference>
<dbReference type="InterPro" id="IPR043426">
    <property type="entry name" value="MltB-like"/>
</dbReference>
<evidence type="ECO:0000313" key="4">
    <source>
        <dbReference type="Proteomes" id="UP001234343"/>
    </source>
</evidence>
<dbReference type="CDD" id="cd13399">
    <property type="entry name" value="Slt35-like"/>
    <property type="match status" value="1"/>
</dbReference>
<dbReference type="Gene3D" id="1.10.530.10">
    <property type="match status" value="1"/>
</dbReference>
<organism evidence="3 4">
    <name type="scientific">Alteromonas arenosi</name>
    <dbReference type="NCBI Taxonomy" id="3055817"/>
    <lineage>
        <taxon>Bacteria</taxon>
        <taxon>Pseudomonadati</taxon>
        <taxon>Pseudomonadota</taxon>
        <taxon>Gammaproteobacteria</taxon>
        <taxon>Alteromonadales</taxon>
        <taxon>Alteromonadaceae</taxon>
        <taxon>Alteromonas/Salinimonas group</taxon>
        <taxon>Alteromonas</taxon>
    </lineage>
</organism>
<feature type="domain" description="Peptidoglycan binding-like" evidence="1">
    <location>
        <begin position="325"/>
        <end position="371"/>
    </location>
</feature>